<protein>
    <submittedName>
        <fullName evidence="2">Uncharacterized protein</fullName>
    </submittedName>
</protein>
<accession>A0ABD2Y9I7</accession>
<sequence length="162" mass="18605">MPSAHVILLHLEELYGERRSIRFEISRELFCCSITKGSDFDKHVVKMIGLIEHLESLSFDLSLPGSFSQFIMNYHLTKQEHTLAELLKIVTLTKKEMRVKGKETTLIASTSKAKKFKPKKSNSKKRKAHATKPSRSDSKKDKKNKEVAVEKGKCFHYNMEGH</sequence>
<feature type="region of interest" description="Disordered" evidence="1">
    <location>
        <begin position="110"/>
        <end position="162"/>
    </location>
</feature>
<reference evidence="2 3" key="1">
    <citation type="submission" date="2024-11" db="EMBL/GenBank/DDBJ databases">
        <title>A near-complete genome assembly of Cinchona calisaya.</title>
        <authorList>
            <person name="Lian D.C."/>
            <person name="Zhao X.W."/>
            <person name="Wei L."/>
        </authorList>
    </citation>
    <scope>NUCLEOTIDE SEQUENCE [LARGE SCALE GENOMIC DNA]</scope>
    <source>
        <tissue evidence="2">Nenye</tissue>
    </source>
</reference>
<dbReference type="EMBL" id="JBJUIK010000015">
    <property type="protein sequence ID" value="KAL3502639.1"/>
    <property type="molecule type" value="Genomic_DNA"/>
</dbReference>
<feature type="compositionally biased region" description="Basic and acidic residues" evidence="1">
    <location>
        <begin position="134"/>
        <end position="162"/>
    </location>
</feature>
<gene>
    <name evidence="2" type="ORF">ACH5RR_037088</name>
</gene>
<dbReference type="AlphaFoldDB" id="A0ABD2Y9I7"/>
<evidence type="ECO:0000313" key="3">
    <source>
        <dbReference type="Proteomes" id="UP001630127"/>
    </source>
</evidence>
<organism evidence="2 3">
    <name type="scientific">Cinchona calisaya</name>
    <dbReference type="NCBI Taxonomy" id="153742"/>
    <lineage>
        <taxon>Eukaryota</taxon>
        <taxon>Viridiplantae</taxon>
        <taxon>Streptophyta</taxon>
        <taxon>Embryophyta</taxon>
        <taxon>Tracheophyta</taxon>
        <taxon>Spermatophyta</taxon>
        <taxon>Magnoliopsida</taxon>
        <taxon>eudicotyledons</taxon>
        <taxon>Gunneridae</taxon>
        <taxon>Pentapetalae</taxon>
        <taxon>asterids</taxon>
        <taxon>lamiids</taxon>
        <taxon>Gentianales</taxon>
        <taxon>Rubiaceae</taxon>
        <taxon>Cinchonoideae</taxon>
        <taxon>Cinchoneae</taxon>
        <taxon>Cinchona</taxon>
    </lineage>
</organism>
<feature type="compositionally biased region" description="Basic residues" evidence="1">
    <location>
        <begin position="112"/>
        <end position="132"/>
    </location>
</feature>
<evidence type="ECO:0000313" key="2">
    <source>
        <dbReference type="EMBL" id="KAL3502639.1"/>
    </source>
</evidence>
<proteinExistence type="predicted"/>
<dbReference type="Proteomes" id="UP001630127">
    <property type="component" value="Unassembled WGS sequence"/>
</dbReference>
<name>A0ABD2Y9I7_9GENT</name>
<keyword evidence="3" id="KW-1185">Reference proteome</keyword>
<evidence type="ECO:0000256" key="1">
    <source>
        <dbReference type="SAM" id="MobiDB-lite"/>
    </source>
</evidence>
<comment type="caution">
    <text evidence="2">The sequence shown here is derived from an EMBL/GenBank/DDBJ whole genome shotgun (WGS) entry which is preliminary data.</text>
</comment>